<dbReference type="PANTHER" id="PTHR45641">
    <property type="entry name" value="TETRATRICOPEPTIDE REPEAT PROTEIN (AFU_ORTHOLOGUE AFUA_6G03870)"/>
    <property type="match status" value="1"/>
</dbReference>
<evidence type="ECO:0008006" key="4">
    <source>
        <dbReference type="Google" id="ProtNLM"/>
    </source>
</evidence>
<evidence type="ECO:0000256" key="1">
    <source>
        <dbReference type="ARBA" id="ARBA00022737"/>
    </source>
</evidence>
<dbReference type="AlphaFoldDB" id="A0A7S3VDX5"/>
<dbReference type="SUPFAM" id="SSF48452">
    <property type="entry name" value="TPR-like"/>
    <property type="match status" value="1"/>
</dbReference>
<evidence type="ECO:0000313" key="3">
    <source>
        <dbReference type="EMBL" id="CAE0474862.1"/>
    </source>
</evidence>
<dbReference type="PANTHER" id="PTHR45641:SF19">
    <property type="entry name" value="NEPHROCYSTIN-3"/>
    <property type="match status" value="1"/>
</dbReference>
<dbReference type="Pfam" id="PF13374">
    <property type="entry name" value="TPR_10"/>
    <property type="match status" value="2"/>
</dbReference>
<name>A0A7S3VDX5_9STRA</name>
<protein>
    <recommendedName>
        <fullName evidence="4">Kinesin light chain</fullName>
    </recommendedName>
</protein>
<sequence length="135" mass="15569">MAISKEMVRSDHWQTATTTLIGITLVLSAQGEHAEAMEKFREFIPIYEKEYGRDSVKMAELLHHVAVTLENRGKSKEAMEKYKRHLVIQEKVFGINHATTIATRNNIEELQRYMQTQKEQSVHINVKSEEIGSVK</sequence>
<dbReference type="EMBL" id="HBIO01025702">
    <property type="protein sequence ID" value="CAE0474862.1"/>
    <property type="molecule type" value="Transcribed_RNA"/>
</dbReference>
<organism evidence="3">
    <name type="scientific">Chaetoceros debilis</name>
    <dbReference type="NCBI Taxonomy" id="122233"/>
    <lineage>
        <taxon>Eukaryota</taxon>
        <taxon>Sar</taxon>
        <taxon>Stramenopiles</taxon>
        <taxon>Ochrophyta</taxon>
        <taxon>Bacillariophyta</taxon>
        <taxon>Coscinodiscophyceae</taxon>
        <taxon>Chaetocerotophycidae</taxon>
        <taxon>Chaetocerotales</taxon>
        <taxon>Chaetocerotaceae</taxon>
        <taxon>Chaetoceros</taxon>
    </lineage>
</organism>
<proteinExistence type="predicted"/>
<accession>A0A7S3VDX5</accession>
<dbReference type="InterPro" id="IPR011990">
    <property type="entry name" value="TPR-like_helical_dom_sf"/>
</dbReference>
<gene>
    <name evidence="3" type="ORF">CDEB00056_LOCUS19715</name>
</gene>
<reference evidence="3" key="1">
    <citation type="submission" date="2021-01" db="EMBL/GenBank/DDBJ databases">
        <authorList>
            <person name="Corre E."/>
            <person name="Pelletier E."/>
            <person name="Niang G."/>
            <person name="Scheremetjew M."/>
            <person name="Finn R."/>
            <person name="Kale V."/>
            <person name="Holt S."/>
            <person name="Cochrane G."/>
            <person name="Meng A."/>
            <person name="Brown T."/>
            <person name="Cohen L."/>
        </authorList>
    </citation>
    <scope>NUCLEOTIDE SEQUENCE</scope>
    <source>
        <strain evidence="3">MM31A-1</strain>
    </source>
</reference>
<evidence type="ECO:0000256" key="2">
    <source>
        <dbReference type="ARBA" id="ARBA00022803"/>
    </source>
</evidence>
<keyword evidence="1" id="KW-0677">Repeat</keyword>
<dbReference type="Gene3D" id="1.25.40.10">
    <property type="entry name" value="Tetratricopeptide repeat domain"/>
    <property type="match status" value="1"/>
</dbReference>
<keyword evidence="2" id="KW-0802">TPR repeat</keyword>